<keyword evidence="5" id="KW-0547">Nucleotide-binding</keyword>
<comment type="caution">
    <text evidence="11">The sequence shown here is derived from an EMBL/GenBank/DDBJ whole genome shotgun (WGS) entry which is preliminary data.</text>
</comment>
<gene>
    <name evidence="11" type="primary">eccB_2</name>
    <name evidence="11" type="ORF">GCM10023195_38510</name>
</gene>
<evidence type="ECO:0000313" key="12">
    <source>
        <dbReference type="Proteomes" id="UP001500212"/>
    </source>
</evidence>
<proteinExistence type="inferred from homology"/>
<evidence type="ECO:0000256" key="9">
    <source>
        <dbReference type="ARBA" id="ARBA00023136"/>
    </source>
</evidence>
<keyword evidence="7" id="KW-0067">ATP-binding</keyword>
<evidence type="ECO:0000256" key="6">
    <source>
        <dbReference type="ARBA" id="ARBA00022801"/>
    </source>
</evidence>
<keyword evidence="6" id="KW-0378">Hydrolase</keyword>
<dbReference type="PANTHER" id="PTHR40765:SF2">
    <property type="entry name" value="ESX-2 SECRETION SYSTEM ATPASE ECCB2"/>
    <property type="match status" value="1"/>
</dbReference>
<keyword evidence="3" id="KW-1003">Cell membrane</keyword>
<dbReference type="InterPro" id="IPR042485">
    <property type="entry name" value="T7SS_EccB_R3"/>
</dbReference>
<evidence type="ECO:0000256" key="2">
    <source>
        <dbReference type="ARBA" id="ARBA00008149"/>
    </source>
</evidence>
<evidence type="ECO:0000256" key="7">
    <source>
        <dbReference type="ARBA" id="ARBA00022840"/>
    </source>
</evidence>
<comment type="similarity">
    <text evidence="2">Belongs to the EccB family.</text>
</comment>
<name>A0ABP8TMX2_9ACTN</name>
<dbReference type="Proteomes" id="UP001500212">
    <property type="component" value="Unassembled WGS sequence"/>
</dbReference>
<sequence length="480" mass="49714">MQTRKDLLQAHRLMTQRASQALMLGEPDTPEQPMRRLNVASFIGVMVAILVMAGFGIIGLIRNGGSTQGLEEPGAIIIEKETGARYIWCLDGSRKLCPVANYTSAKLLSGADASKQHLVSRDSLAKYDRGQTVGIPGAPDTLPDAKKLVKMPWSACVRAADLPNGGHTSLVTLVAGKAVGGNPLPAYQAIVVQADQQPWVIWHNKRMRVSAQALPALTSTASVPKVAPKWLNALTPGADFRAPAIPGLGQNTTGPNGRGRVGQVFTVPNVTGTNAASYVLMADGLAPVSDIEARLLTIDPAVKAALGDQAGPYRINPDAFSGAPKHAGSITNPDLQGGMPGFITYSDTTPLCATYSDVSGNAGAQVTLGAALSTPPDNAYGGASNADQLIFPPGGAALVGVLPGQGKRDEINTVFLVTDGRRFALQSKDVAQKLGYTLSTDAVPVPAGVVGLIPNGPILDPTAARNPIVQAGQPSAQPTG</sequence>
<evidence type="ECO:0000256" key="5">
    <source>
        <dbReference type="ARBA" id="ARBA00022741"/>
    </source>
</evidence>
<dbReference type="EMBL" id="BAABHJ010000008">
    <property type="protein sequence ID" value="GAA4609525.1"/>
    <property type="molecule type" value="Genomic_DNA"/>
</dbReference>
<dbReference type="PANTHER" id="PTHR40765">
    <property type="entry name" value="ESX-2 SECRETION SYSTEM ATPASE ECCB2"/>
    <property type="match status" value="1"/>
</dbReference>
<organism evidence="11 12">
    <name type="scientific">Actinoallomurus liliacearum</name>
    <dbReference type="NCBI Taxonomy" id="1080073"/>
    <lineage>
        <taxon>Bacteria</taxon>
        <taxon>Bacillati</taxon>
        <taxon>Actinomycetota</taxon>
        <taxon>Actinomycetes</taxon>
        <taxon>Streptosporangiales</taxon>
        <taxon>Thermomonosporaceae</taxon>
        <taxon>Actinoallomurus</taxon>
    </lineage>
</organism>
<dbReference type="InterPro" id="IPR044857">
    <property type="entry name" value="T7SS_EccB_R1"/>
</dbReference>
<dbReference type="RefSeq" id="WP_345355645.1">
    <property type="nucleotide sequence ID" value="NZ_BAABHJ010000008.1"/>
</dbReference>
<keyword evidence="8 10" id="KW-1133">Transmembrane helix</keyword>
<evidence type="ECO:0000256" key="3">
    <source>
        <dbReference type="ARBA" id="ARBA00022475"/>
    </source>
</evidence>
<evidence type="ECO:0000256" key="8">
    <source>
        <dbReference type="ARBA" id="ARBA00022989"/>
    </source>
</evidence>
<comment type="subcellular location">
    <subcellularLocation>
        <location evidence="1">Cell membrane</location>
        <topology evidence="1">Single-pass membrane protein</topology>
    </subcellularLocation>
</comment>
<dbReference type="Gene3D" id="3.30.2390.20">
    <property type="entry name" value="Type VII secretion system EccB, repeat 1 domain"/>
    <property type="match status" value="1"/>
</dbReference>
<protein>
    <submittedName>
        <fullName evidence="11">Type VII secretion protein EccB</fullName>
    </submittedName>
</protein>
<keyword evidence="9 10" id="KW-0472">Membrane</keyword>
<dbReference type="InterPro" id="IPR007795">
    <property type="entry name" value="T7SS_EccB"/>
</dbReference>
<evidence type="ECO:0000256" key="4">
    <source>
        <dbReference type="ARBA" id="ARBA00022692"/>
    </source>
</evidence>
<evidence type="ECO:0000313" key="11">
    <source>
        <dbReference type="EMBL" id="GAA4609525.1"/>
    </source>
</evidence>
<dbReference type="Pfam" id="PF05108">
    <property type="entry name" value="T7SS_ESX1_EccB"/>
    <property type="match status" value="1"/>
</dbReference>
<dbReference type="NCBIfam" id="TIGR03919">
    <property type="entry name" value="T7SS_EccB"/>
    <property type="match status" value="1"/>
</dbReference>
<reference evidence="12" key="1">
    <citation type="journal article" date="2019" name="Int. J. Syst. Evol. Microbiol.">
        <title>The Global Catalogue of Microorganisms (GCM) 10K type strain sequencing project: providing services to taxonomists for standard genome sequencing and annotation.</title>
        <authorList>
            <consortium name="The Broad Institute Genomics Platform"/>
            <consortium name="The Broad Institute Genome Sequencing Center for Infectious Disease"/>
            <person name="Wu L."/>
            <person name="Ma J."/>
        </authorList>
    </citation>
    <scope>NUCLEOTIDE SEQUENCE [LARGE SCALE GENOMIC DNA]</scope>
    <source>
        <strain evidence="12">JCM 17938</strain>
    </source>
</reference>
<evidence type="ECO:0000256" key="10">
    <source>
        <dbReference type="SAM" id="Phobius"/>
    </source>
</evidence>
<keyword evidence="12" id="KW-1185">Reference proteome</keyword>
<feature type="transmembrane region" description="Helical" evidence="10">
    <location>
        <begin position="39"/>
        <end position="61"/>
    </location>
</feature>
<accession>A0ABP8TMX2</accession>
<keyword evidence="4 10" id="KW-0812">Transmembrane</keyword>
<dbReference type="Gene3D" id="2.40.50.910">
    <property type="entry name" value="Type VII secretion system EccB, repeat 3 domain"/>
    <property type="match status" value="1"/>
</dbReference>
<evidence type="ECO:0000256" key="1">
    <source>
        <dbReference type="ARBA" id="ARBA00004162"/>
    </source>
</evidence>